<organism evidence="1">
    <name type="scientific">Amphimedon queenslandica</name>
    <name type="common">Sponge</name>
    <dbReference type="NCBI Taxonomy" id="400682"/>
    <lineage>
        <taxon>Eukaryota</taxon>
        <taxon>Metazoa</taxon>
        <taxon>Porifera</taxon>
        <taxon>Demospongiae</taxon>
        <taxon>Heteroscleromorpha</taxon>
        <taxon>Haplosclerida</taxon>
        <taxon>Niphatidae</taxon>
        <taxon>Amphimedon</taxon>
    </lineage>
</organism>
<dbReference type="InParanoid" id="A0A1X7SLX0"/>
<sequence>HLATKMVAKSIIIKNFIKIYISSEKSQYKKQQTIYLHWFHIHTLFDDQKNNIIIIVLSF</sequence>
<proteinExistence type="predicted"/>
<reference evidence="1" key="1">
    <citation type="submission" date="2017-05" db="UniProtKB">
        <authorList>
            <consortium name="EnsemblMetazoa"/>
        </authorList>
    </citation>
    <scope>IDENTIFICATION</scope>
</reference>
<accession>A0A1X7SLX0</accession>
<name>A0A1X7SLX0_AMPQE</name>
<dbReference type="EnsemblMetazoa" id="Aqu2.1.03137_001">
    <property type="protein sequence ID" value="Aqu2.1.03137_001"/>
    <property type="gene ID" value="Aqu2.1.03137"/>
</dbReference>
<dbReference type="AlphaFoldDB" id="A0A1X7SLX0"/>
<protein>
    <submittedName>
        <fullName evidence="1">Uncharacterized protein</fullName>
    </submittedName>
</protein>
<evidence type="ECO:0000313" key="1">
    <source>
        <dbReference type="EnsemblMetazoa" id="Aqu2.1.03137_001"/>
    </source>
</evidence>